<dbReference type="AlphaFoldDB" id="A0A1D8UUV6"/>
<dbReference type="GO" id="GO:0009425">
    <property type="term" value="C:bacterial-type flagellum basal body"/>
    <property type="evidence" value="ECO:0007669"/>
    <property type="project" value="UniProtKB-SubCell"/>
</dbReference>
<dbReference type="InterPro" id="IPR001689">
    <property type="entry name" value="Flag_FliM"/>
</dbReference>
<dbReference type="NCBIfam" id="TIGR01397">
    <property type="entry name" value="fliM_switch"/>
    <property type="match status" value="1"/>
</dbReference>
<evidence type="ECO:0000313" key="13">
    <source>
        <dbReference type="EMBL" id="AOX17423.1"/>
    </source>
</evidence>
<dbReference type="KEGG" id="kba:A0U89_10045"/>
<comment type="subcellular location">
    <subcellularLocation>
        <location evidence="11">Cell inner membrane</location>
        <topology evidence="11">Peripheral membrane protein</topology>
    </subcellularLocation>
    <subcellularLocation>
        <location evidence="11">Bacterial flagellum basal body</location>
    </subcellularLocation>
</comment>
<dbReference type="InterPro" id="IPR001543">
    <property type="entry name" value="FliN-like_C"/>
</dbReference>
<dbReference type="STRING" id="153496.A0U89_10045"/>
<evidence type="ECO:0000256" key="10">
    <source>
        <dbReference type="NCBIfam" id="TIGR01397"/>
    </source>
</evidence>
<dbReference type="InterPro" id="IPR028976">
    <property type="entry name" value="CheC-like_sf"/>
</dbReference>
<keyword evidence="8 11" id="KW-0975">Bacterial flagellum</keyword>
<comment type="function">
    <text evidence="9 11">FliM is one of three proteins (FliG, FliN, FliM) that forms the rotor-mounted switch complex (C ring), located at the base of the basal body. This complex interacts with the CheY and CheZ chemotaxis proteins, in addition to contacting components of the motor that determine the direction of flagellar rotation.</text>
</comment>
<reference evidence="13 14" key="1">
    <citation type="journal article" date="2016" name="Microb. Cell Fact.">
        <title>Dissection of exopolysaccharide biosynthesis in Kozakia baliensis.</title>
        <authorList>
            <person name="Brandt J.U."/>
            <person name="Jakob F."/>
            <person name="Behr J."/>
            <person name="Geissler A.J."/>
            <person name="Vogel R.F."/>
        </authorList>
    </citation>
    <scope>NUCLEOTIDE SEQUENCE [LARGE SCALE GENOMIC DNA]</scope>
    <source>
        <strain evidence="13 14">DSM 14400</strain>
    </source>
</reference>
<dbReference type="EMBL" id="CP014674">
    <property type="protein sequence ID" value="AOX17423.1"/>
    <property type="molecule type" value="Genomic_DNA"/>
</dbReference>
<organism evidence="13 14">
    <name type="scientific">Kozakia baliensis</name>
    <dbReference type="NCBI Taxonomy" id="153496"/>
    <lineage>
        <taxon>Bacteria</taxon>
        <taxon>Pseudomonadati</taxon>
        <taxon>Pseudomonadota</taxon>
        <taxon>Alphaproteobacteria</taxon>
        <taxon>Acetobacterales</taxon>
        <taxon>Acetobacteraceae</taxon>
        <taxon>Kozakia</taxon>
    </lineage>
</organism>
<accession>A0A1D8UUV6</accession>
<dbReference type="eggNOG" id="COG1868">
    <property type="taxonomic scope" value="Bacteria"/>
</dbReference>
<name>A0A1D8UUV6_9PROT</name>
<dbReference type="Pfam" id="PF02154">
    <property type="entry name" value="FliM"/>
    <property type="match status" value="1"/>
</dbReference>
<dbReference type="PANTHER" id="PTHR30034:SF3">
    <property type="entry name" value="FLAGELLAR MOTOR SWITCH PROTEIN FLIM"/>
    <property type="match status" value="1"/>
</dbReference>
<dbReference type="GO" id="GO:0050918">
    <property type="term" value="P:positive chemotaxis"/>
    <property type="evidence" value="ECO:0007669"/>
    <property type="project" value="TreeGrafter"/>
</dbReference>
<evidence type="ECO:0000256" key="9">
    <source>
        <dbReference type="ARBA" id="ARBA00025044"/>
    </source>
</evidence>
<evidence type="ECO:0000256" key="4">
    <source>
        <dbReference type="ARBA" id="ARBA00022500"/>
    </source>
</evidence>
<protein>
    <recommendedName>
        <fullName evidence="2 10">Flagellar motor switch protein FliM</fullName>
    </recommendedName>
</protein>
<dbReference type="Gene3D" id="2.30.330.10">
    <property type="entry name" value="SpoA-like"/>
    <property type="match status" value="1"/>
</dbReference>
<dbReference type="SUPFAM" id="SSF101801">
    <property type="entry name" value="Surface presentation of antigens (SPOA)"/>
    <property type="match status" value="1"/>
</dbReference>
<dbReference type="OrthoDB" id="9806941at2"/>
<keyword evidence="4 11" id="KW-0145">Chemotaxis</keyword>
<keyword evidence="6 11" id="KW-0283">Flagellar rotation</keyword>
<evidence type="ECO:0000313" key="14">
    <source>
        <dbReference type="Proteomes" id="UP000179145"/>
    </source>
</evidence>
<dbReference type="PRINTS" id="PR00955">
    <property type="entry name" value="FLGMOTORFLIM"/>
</dbReference>
<feature type="domain" description="Flagellar motor switch protein FliN-like C-terminal" evidence="12">
    <location>
        <begin position="242"/>
        <end position="312"/>
    </location>
</feature>
<evidence type="ECO:0000256" key="7">
    <source>
        <dbReference type="ARBA" id="ARBA00023136"/>
    </source>
</evidence>
<gene>
    <name evidence="13" type="ORF">A0U89_10045</name>
</gene>
<dbReference type="PIRSF" id="PIRSF002888">
    <property type="entry name" value="FliM"/>
    <property type="match status" value="1"/>
</dbReference>
<evidence type="ECO:0000256" key="2">
    <source>
        <dbReference type="ARBA" id="ARBA00021898"/>
    </source>
</evidence>
<dbReference type="GO" id="GO:0071978">
    <property type="term" value="P:bacterial-type flagellum-dependent swarming motility"/>
    <property type="evidence" value="ECO:0007669"/>
    <property type="project" value="TreeGrafter"/>
</dbReference>
<keyword evidence="3 11" id="KW-1003">Cell membrane</keyword>
<evidence type="ECO:0000256" key="3">
    <source>
        <dbReference type="ARBA" id="ARBA00022475"/>
    </source>
</evidence>
<dbReference type="GO" id="GO:0005886">
    <property type="term" value="C:plasma membrane"/>
    <property type="evidence" value="ECO:0007669"/>
    <property type="project" value="UniProtKB-SubCell"/>
</dbReference>
<keyword evidence="14" id="KW-1185">Reference proteome</keyword>
<dbReference type="InterPro" id="IPR036429">
    <property type="entry name" value="SpoA-like_sf"/>
</dbReference>
<dbReference type="CDD" id="cd17908">
    <property type="entry name" value="FliM"/>
    <property type="match status" value="1"/>
</dbReference>
<dbReference type="SUPFAM" id="SSF103039">
    <property type="entry name" value="CheC-like"/>
    <property type="match status" value="1"/>
</dbReference>
<sequence>MTDVSSSDNAHPIVKQRIKKTGIAALIGASGVSYERLPMLEVVFDRFVRLLSAGLRKFTSDNVDVALENIVSQRFGDTFKAISPQAMYAVFRAEEWENYGVLILDASLVYLVIDALLGGDRTIEHPEDLLHFEQRPYTPIERALIEPLVRSMLTDLAQSFSPLCAVTFRFERLESNERFATICRPVNGVIAAKFQIGIAARSGQVTLILPHGTLEPVRDVLLQQFMGEKFGHDITWEQHLAQELWLTDIEMDVILDEQVLCLRDILNLEPGSRLTLKRTGNGMARIRSCNKPLFEGRIGQHRGHVAVKIEQCLDDRFSNQENRISPE</sequence>
<evidence type="ECO:0000259" key="12">
    <source>
        <dbReference type="Pfam" id="PF01052"/>
    </source>
</evidence>
<dbReference type="Proteomes" id="UP000179145">
    <property type="component" value="Chromosome"/>
</dbReference>
<dbReference type="PANTHER" id="PTHR30034">
    <property type="entry name" value="FLAGELLAR MOTOR SWITCH PROTEIN FLIM"/>
    <property type="match status" value="1"/>
</dbReference>
<evidence type="ECO:0000256" key="1">
    <source>
        <dbReference type="ARBA" id="ARBA00011049"/>
    </source>
</evidence>
<evidence type="ECO:0000256" key="8">
    <source>
        <dbReference type="ARBA" id="ARBA00023143"/>
    </source>
</evidence>
<keyword evidence="5 11" id="KW-0997">Cell inner membrane</keyword>
<keyword evidence="7 11" id="KW-0472">Membrane</keyword>
<evidence type="ECO:0000256" key="5">
    <source>
        <dbReference type="ARBA" id="ARBA00022519"/>
    </source>
</evidence>
<evidence type="ECO:0000256" key="11">
    <source>
        <dbReference type="PIRNR" id="PIRNR002888"/>
    </source>
</evidence>
<dbReference type="GO" id="GO:0003774">
    <property type="term" value="F:cytoskeletal motor activity"/>
    <property type="evidence" value="ECO:0007669"/>
    <property type="project" value="InterPro"/>
</dbReference>
<proteinExistence type="inferred from homology"/>
<dbReference type="Gene3D" id="3.40.1550.10">
    <property type="entry name" value="CheC-like"/>
    <property type="match status" value="1"/>
</dbReference>
<comment type="similarity">
    <text evidence="1 11">Belongs to the FliM family.</text>
</comment>
<evidence type="ECO:0000256" key="6">
    <source>
        <dbReference type="ARBA" id="ARBA00022779"/>
    </source>
</evidence>
<dbReference type="RefSeq" id="WP_070403022.1">
    <property type="nucleotide sequence ID" value="NZ_BJVW01000001.1"/>
</dbReference>
<dbReference type="Pfam" id="PF01052">
    <property type="entry name" value="FliMN_C"/>
    <property type="match status" value="1"/>
</dbReference>